<dbReference type="PANTHER" id="PTHR45991:SF1">
    <property type="entry name" value="PACHYTENE CHECKPOINT PROTEIN 2 HOMOLOG"/>
    <property type="match status" value="1"/>
</dbReference>
<keyword evidence="3 6" id="KW-0547">Nucleotide-binding</keyword>
<sequence length="457" mass="51080">MSSPMDVSLQHASGSRELCKLEGVADHPGPSSPSMPAADDKVLVSVEVCLKPSSTARAEDIRAAIERMLEQRSMTYVNGPIPVPVDDSFLFENVKRIRICDTDEWVENHRVLLFWQVRPVVHVYQLSEEGPGEEPSGDDMLSSFNEWILPAKEFDGLWESLVYEVGLKQRLLRYAASALLFTERGVDPCLVSWNRIILLHGPPGTGKTSLCKALAQKLSIHFKSRYSWCQLVEVNAHSLFSKWFSESGKLVAKLFQKIQEMVEEENNLVFVLIDEVESLAAARHAALSGSEPSDSIRVVNALLTQMDRLKSWPNVIILTTSNITTAIDIAFVDRADIKAYVGPPTLQARYEILRSCLQELLRAGIVTNYHDVSLLNYSSLKETMHTSETAGELERPLHLSRLLLEAANACQGLSGRALRKLPFLAHSALTNPYTCEPSRFLHTLIETARRELSEQKA</sequence>
<keyword evidence="4 6" id="KW-0067">ATP-binding</keyword>
<dbReference type="GO" id="GO:0016887">
    <property type="term" value="F:ATP hydrolysis activity"/>
    <property type="evidence" value="ECO:0007669"/>
    <property type="project" value="InterPro"/>
</dbReference>
<evidence type="ECO:0000256" key="5">
    <source>
        <dbReference type="ARBA" id="ARBA00023254"/>
    </source>
</evidence>
<dbReference type="Pfam" id="PF23563">
    <property type="entry name" value="TRIP13_N"/>
    <property type="match status" value="1"/>
</dbReference>
<organism evidence="9 10">
    <name type="scientific">Canna indica</name>
    <name type="common">Indian-shot</name>
    <dbReference type="NCBI Taxonomy" id="4628"/>
    <lineage>
        <taxon>Eukaryota</taxon>
        <taxon>Viridiplantae</taxon>
        <taxon>Streptophyta</taxon>
        <taxon>Embryophyta</taxon>
        <taxon>Tracheophyta</taxon>
        <taxon>Spermatophyta</taxon>
        <taxon>Magnoliopsida</taxon>
        <taxon>Liliopsida</taxon>
        <taxon>Zingiberales</taxon>
        <taxon>Cannaceae</taxon>
        <taxon>Canna</taxon>
    </lineage>
</organism>
<accession>A0AAQ3K629</accession>
<dbReference type="InterPro" id="IPR003593">
    <property type="entry name" value="AAA+_ATPase"/>
</dbReference>
<dbReference type="AlphaFoldDB" id="A0AAQ3K629"/>
<dbReference type="FunFam" id="3.40.50.300:FF:000680">
    <property type="entry name" value="pachytene checkpoint protein 2 homolog"/>
    <property type="match status" value="1"/>
</dbReference>
<dbReference type="Pfam" id="PF23242">
    <property type="entry name" value="AAA_lid_TRIP13_C"/>
    <property type="match status" value="1"/>
</dbReference>
<dbReference type="Gene3D" id="3.40.50.300">
    <property type="entry name" value="P-loop containing nucleotide triphosphate hydrolases"/>
    <property type="match status" value="1"/>
</dbReference>
<keyword evidence="10" id="KW-1185">Reference proteome</keyword>
<dbReference type="SUPFAM" id="SSF52540">
    <property type="entry name" value="P-loop containing nucleoside triphosphate hydrolases"/>
    <property type="match status" value="1"/>
</dbReference>
<evidence type="ECO:0000256" key="2">
    <source>
        <dbReference type="ARBA" id="ARBA00022364"/>
    </source>
</evidence>
<comment type="subcellular location">
    <subcellularLocation>
        <location evidence="7">Nucleus</location>
    </subcellularLocation>
</comment>
<keyword evidence="5 7" id="KW-0469">Meiosis</keyword>
<feature type="domain" description="AAA+ ATPase" evidence="8">
    <location>
        <begin position="193"/>
        <end position="345"/>
    </location>
</feature>
<evidence type="ECO:0000256" key="3">
    <source>
        <dbReference type="ARBA" id="ARBA00022741"/>
    </source>
</evidence>
<keyword evidence="7" id="KW-0539">Nucleus</keyword>
<evidence type="ECO:0000256" key="7">
    <source>
        <dbReference type="RuleBase" id="RU369050"/>
    </source>
</evidence>
<dbReference type="InterPro" id="IPR027417">
    <property type="entry name" value="P-loop_NTPase"/>
</dbReference>
<dbReference type="CDD" id="cd19508">
    <property type="entry name" value="RecA-like_Pch2-like"/>
    <property type="match status" value="1"/>
</dbReference>
<dbReference type="InterPro" id="IPR001270">
    <property type="entry name" value="ClpA/B"/>
</dbReference>
<dbReference type="Pfam" id="PF00004">
    <property type="entry name" value="AAA"/>
    <property type="match status" value="1"/>
</dbReference>
<dbReference type="InterPro" id="IPR003960">
    <property type="entry name" value="ATPase_AAA_CS"/>
</dbReference>
<dbReference type="EMBL" id="CP136892">
    <property type="protein sequence ID" value="WOL01433.1"/>
    <property type="molecule type" value="Genomic_DNA"/>
</dbReference>
<evidence type="ECO:0000313" key="9">
    <source>
        <dbReference type="EMBL" id="WOL01433.1"/>
    </source>
</evidence>
<reference evidence="9 10" key="1">
    <citation type="submission" date="2023-10" db="EMBL/GenBank/DDBJ databases">
        <title>Chromosome-scale genome assembly provides insights into flower coloration mechanisms of Canna indica.</title>
        <authorList>
            <person name="Li C."/>
        </authorList>
    </citation>
    <scope>NUCLEOTIDE SEQUENCE [LARGE SCALE GENOMIC DNA]</scope>
    <source>
        <tissue evidence="9">Flower</tissue>
    </source>
</reference>
<dbReference type="PROSITE" id="PS00674">
    <property type="entry name" value="AAA"/>
    <property type="match status" value="1"/>
</dbReference>
<evidence type="ECO:0000256" key="6">
    <source>
        <dbReference type="RuleBase" id="RU003651"/>
    </source>
</evidence>
<dbReference type="InterPro" id="IPR003959">
    <property type="entry name" value="ATPase_AAA_core"/>
</dbReference>
<evidence type="ECO:0000259" key="8">
    <source>
        <dbReference type="SMART" id="SM00382"/>
    </source>
</evidence>
<evidence type="ECO:0000256" key="4">
    <source>
        <dbReference type="ARBA" id="ARBA00022840"/>
    </source>
</evidence>
<evidence type="ECO:0000313" key="10">
    <source>
        <dbReference type="Proteomes" id="UP001327560"/>
    </source>
</evidence>
<dbReference type="GO" id="GO:0005634">
    <property type="term" value="C:nucleus"/>
    <property type="evidence" value="ECO:0007669"/>
    <property type="project" value="UniProtKB-SubCell"/>
</dbReference>
<protein>
    <recommendedName>
        <fullName evidence="2 7">Pachytene checkpoint protein 2 homolog</fullName>
    </recommendedName>
</protein>
<dbReference type="PRINTS" id="PR00300">
    <property type="entry name" value="CLPPROTEASEA"/>
</dbReference>
<dbReference type="InterPro" id="IPR044539">
    <property type="entry name" value="Pch2-like"/>
</dbReference>
<dbReference type="GO" id="GO:0051598">
    <property type="term" value="P:meiotic recombination checkpoint signaling"/>
    <property type="evidence" value="ECO:0007669"/>
    <property type="project" value="TreeGrafter"/>
</dbReference>
<comment type="similarity">
    <text evidence="1 7">Belongs to the AAA ATPase family. PCH2 subfamily.</text>
</comment>
<name>A0AAQ3K629_9LILI</name>
<dbReference type="GO" id="GO:0005524">
    <property type="term" value="F:ATP binding"/>
    <property type="evidence" value="ECO:0007669"/>
    <property type="project" value="UniProtKB-KW"/>
</dbReference>
<evidence type="ECO:0000256" key="1">
    <source>
        <dbReference type="ARBA" id="ARBA00007271"/>
    </source>
</evidence>
<proteinExistence type="inferred from homology"/>
<dbReference type="Proteomes" id="UP001327560">
    <property type="component" value="Chromosome 3"/>
</dbReference>
<dbReference type="PANTHER" id="PTHR45991">
    <property type="entry name" value="PACHYTENE CHECKPOINT PROTEIN 2"/>
    <property type="match status" value="1"/>
</dbReference>
<dbReference type="SMART" id="SM00382">
    <property type="entry name" value="AAA"/>
    <property type="match status" value="1"/>
</dbReference>
<dbReference type="GO" id="GO:0007131">
    <property type="term" value="P:reciprocal meiotic recombination"/>
    <property type="evidence" value="ECO:0007669"/>
    <property type="project" value="UniProtKB-UniRule"/>
</dbReference>
<gene>
    <name evidence="9" type="ORF">Cni_G10149</name>
</gene>
<dbReference type="GO" id="GO:0005694">
    <property type="term" value="C:chromosome"/>
    <property type="evidence" value="ECO:0007669"/>
    <property type="project" value="TreeGrafter"/>
</dbReference>
<comment type="function">
    <text evidence="7">Plays a key role in chromosome recombination during meiosis.</text>
</comment>
<dbReference type="InterPro" id="IPR058249">
    <property type="entry name" value="Pch2_C"/>
</dbReference>